<accession>A0ACC0CPY9</accession>
<evidence type="ECO:0000313" key="2">
    <source>
        <dbReference type="Proteomes" id="UP001497680"/>
    </source>
</evidence>
<evidence type="ECO:0000313" key="1">
    <source>
        <dbReference type="EMBL" id="KAI6082531.1"/>
    </source>
</evidence>
<gene>
    <name evidence="1" type="ORF">F4821DRAFT_281739</name>
</gene>
<dbReference type="Proteomes" id="UP001497680">
    <property type="component" value="Unassembled WGS sequence"/>
</dbReference>
<proteinExistence type="predicted"/>
<name>A0ACC0CPY9_9PEZI</name>
<sequence length="976" mass="109788">MPNQDTGSFTWTSCEDCDDKKRVAIKENAVAVGISQCKKLMKMFETSVPGSDGLNRPDILGREALQKWVGGCEDLIRRHRDFGVLVGVAGPTGSGKTSTLNALLGFNELLPTSNQEAATAVACKIAYNYDMRTNYKFRATVTFRTKMDLTKQLDLFFEDMRGRDELRKRGTSSAEDYEALRNANANLKPTFEMIRTVFGLGEKDLVSMTTKDLLGSKTDVGKLLGKTKSYHGGDVDELSEKIKPYMDSTTAKHTKSGQEFAAWPLVDKVELFVRSEILRNGVVLVDLPGLADSVESRAAVAERYFSKLAATLIVSPARRAADDSTSVKLMEDHQELRMKLDGRFHHRSYCVAVSMIDHIDRASATRSRDVKSNSVLQRLIEEEKVLKSKKKDKEGQLKAGKKELAGIGSKTKQSGTTPRGVSKGKYSVAKHKRQRKSQLATIAKLKREVDDLEGNLKALDGHITFLCVKARNEFLEDRIQHDFEQRQAQIAVNDDGLKATYNGRVSICPISAKAFWPCVLDEERLAGFPDSRYSGIPNLTRWIRNATLPEREDHANTVLHDLNNCFSMIQTWSRKEWGQNRLHASSSWIEAHVFPSTYTTLEESLGKCWKTLNSRAKKCNPLLDRKDSLENCQNECLEVVNSWSYKNTQDDTEAAKIHWLTYQANIQRKGLKFVSNTTDQGCLQYSWMEDLANVLLKTLVGDWNQALNIDIPELATGTHEAIDMLWASFTKRLQISVEETLPELLPFLEDVIPSLDLVKEGVKDEVRQALKDISKGASEVHQDLVKEIQKKWVPTFRASLKEKGKHSLRKRQDTIAAFAQKSGRKMFNAAFDNMRAQLKSNFDRLPNTLENISKVAVQKVKGHISMLLNNALLPETKVEEEEEAKLKLQHDVRNALLQWDLEWKVPEADCDADAGENTESVAIPKEYVCKVDLDEETADDEYEKSDDDDNNNGEDGDGDDDDDDSDTEDGSYIGDD</sequence>
<comment type="caution">
    <text evidence="1">The sequence shown here is derived from an EMBL/GenBank/DDBJ whole genome shotgun (WGS) entry which is preliminary data.</text>
</comment>
<protein>
    <submittedName>
        <fullName evidence="1">Uncharacterized protein</fullName>
    </submittedName>
</protein>
<keyword evidence="2" id="KW-1185">Reference proteome</keyword>
<reference evidence="1 2" key="1">
    <citation type="journal article" date="2022" name="New Phytol.">
        <title>Ecological generalism drives hyperdiversity of secondary metabolite gene clusters in xylarialean endophytes.</title>
        <authorList>
            <person name="Franco M.E.E."/>
            <person name="Wisecaver J.H."/>
            <person name="Arnold A.E."/>
            <person name="Ju Y.M."/>
            <person name="Slot J.C."/>
            <person name="Ahrendt S."/>
            <person name="Moore L.P."/>
            <person name="Eastman K.E."/>
            <person name="Scott K."/>
            <person name="Konkel Z."/>
            <person name="Mondo S.J."/>
            <person name="Kuo A."/>
            <person name="Hayes R.D."/>
            <person name="Haridas S."/>
            <person name="Andreopoulos B."/>
            <person name="Riley R."/>
            <person name="LaButti K."/>
            <person name="Pangilinan J."/>
            <person name="Lipzen A."/>
            <person name="Amirebrahimi M."/>
            <person name="Yan J."/>
            <person name="Adam C."/>
            <person name="Keymanesh K."/>
            <person name="Ng V."/>
            <person name="Louie K."/>
            <person name="Northen T."/>
            <person name="Drula E."/>
            <person name="Henrissat B."/>
            <person name="Hsieh H.M."/>
            <person name="Youens-Clark K."/>
            <person name="Lutzoni F."/>
            <person name="Miadlikowska J."/>
            <person name="Eastwood D.C."/>
            <person name="Hamelin R.C."/>
            <person name="Grigoriev I.V."/>
            <person name="U'Ren J.M."/>
        </authorList>
    </citation>
    <scope>NUCLEOTIDE SEQUENCE [LARGE SCALE GENOMIC DNA]</scope>
    <source>
        <strain evidence="1 2">ER1909</strain>
    </source>
</reference>
<dbReference type="EMBL" id="MU394369">
    <property type="protein sequence ID" value="KAI6082531.1"/>
    <property type="molecule type" value="Genomic_DNA"/>
</dbReference>
<organism evidence="1 2">
    <name type="scientific">Hypoxylon rubiginosum</name>
    <dbReference type="NCBI Taxonomy" id="110542"/>
    <lineage>
        <taxon>Eukaryota</taxon>
        <taxon>Fungi</taxon>
        <taxon>Dikarya</taxon>
        <taxon>Ascomycota</taxon>
        <taxon>Pezizomycotina</taxon>
        <taxon>Sordariomycetes</taxon>
        <taxon>Xylariomycetidae</taxon>
        <taxon>Xylariales</taxon>
        <taxon>Hypoxylaceae</taxon>
        <taxon>Hypoxylon</taxon>
    </lineage>
</organism>